<accession>A0A5B7G387</accession>
<dbReference type="EMBL" id="VSRR010010592">
    <property type="protein sequence ID" value="MPC52049.1"/>
    <property type="molecule type" value="Genomic_DNA"/>
</dbReference>
<organism evidence="1 2">
    <name type="scientific">Portunus trituberculatus</name>
    <name type="common">Swimming crab</name>
    <name type="synonym">Neptunus trituberculatus</name>
    <dbReference type="NCBI Taxonomy" id="210409"/>
    <lineage>
        <taxon>Eukaryota</taxon>
        <taxon>Metazoa</taxon>
        <taxon>Ecdysozoa</taxon>
        <taxon>Arthropoda</taxon>
        <taxon>Crustacea</taxon>
        <taxon>Multicrustacea</taxon>
        <taxon>Malacostraca</taxon>
        <taxon>Eumalacostraca</taxon>
        <taxon>Eucarida</taxon>
        <taxon>Decapoda</taxon>
        <taxon>Pleocyemata</taxon>
        <taxon>Brachyura</taxon>
        <taxon>Eubrachyura</taxon>
        <taxon>Portunoidea</taxon>
        <taxon>Portunidae</taxon>
        <taxon>Portuninae</taxon>
        <taxon>Portunus</taxon>
    </lineage>
</organism>
<keyword evidence="2" id="KW-1185">Reference proteome</keyword>
<gene>
    <name evidence="1" type="ORF">E2C01_045908</name>
</gene>
<dbReference type="AlphaFoldDB" id="A0A5B7G387"/>
<comment type="caution">
    <text evidence="1">The sequence shown here is derived from an EMBL/GenBank/DDBJ whole genome shotgun (WGS) entry which is preliminary data.</text>
</comment>
<proteinExistence type="predicted"/>
<dbReference type="Proteomes" id="UP000324222">
    <property type="component" value="Unassembled WGS sequence"/>
</dbReference>
<reference evidence="1 2" key="1">
    <citation type="submission" date="2019-05" db="EMBL/GenBank/DDBJ databases">
        <title>Another draft genome of Portunus trituberculatus and its Hox gene families provides insights of decapod evolution.</title>
        <authorList>
            <person name="Jeong J.-H."/>
            <person name="Song I."/>
            <person name="Kim S."/>
            <person name="Choi T."/>
            <person name="Kim D."/>
            <person name="Ryu S."/>
            <person name="Kim W."/>
        </authorList>
    </citation>
    <scope>NUCLEOTIDE SEQUENCE [LARGE SCALE GENOMIC DNA]</scope>
    <source>
        <tissue evidence="1">Muscle</tissue>
    </source>
</reference>
<name>A0A5B7G387_PORTR</name>
<sequence>MRGDSVESNTSLTLGSLGPFGVAPLSTSGVAPLAPLPPAVPPSAPRLPAEACLLEEGVVVVVVVVSRGSCEDSLALVLDSEPRMESRDGTRLLAWDDSSASCRRLPLSCGAWAPGVPRMLPRQGTAGETVRVDSVRWEDTVPGVGEQWTPGRR</sequence>
<evidence type="ECO:0000313" key="1">
    <source>
        <dbReference type="EMBL" id="MPC52049.1"/>
    </source>
</evidence>
<protein>
    <submittedName>
        <fullName evidence="1">Uncharacterized protein</fullName>
    </submittedName>
</protein>
<evidence type="ECO:0000313" key="2">
    <source>
        <dbReference type="Proteomes" id="UP000324222"/>
    </source>
</evidence>